<dbReference type="AlphaFoldDB" id="U1QJR7"/>
<evidence type="ECO:0000313" key="3">
    <source>
        <dbReference type="Proteomes" id="UP000016536"/>
    </source>
</evidence>
<dbReference type="EMBL" id="AWSE01000223">
    <property type="protein sequence ID" value="ERH22079.1"/>
    <property type="molecule type" value="Genomic_DNA"/>
</dbReference>
<gene>
    <name evidence="2" type="ORF">HMPREF1979_02928</name>
</gene>
<evidence type="ECO:0000256" key="1">
    <source>
        <dbReference type="SAM" id="MobiDB-lite"/>
    </source>
</evidence>
<proteinExistence type="predicted"/>
<evidence type="ECO:0000313" key="2">
    <source>
        <dbReference type="EMBL" id="ERH22079.1"/>
    </source>
</evidence>
<feature type="compositionally biased region" description="Basic and acidic residues" evidence="1">
    <location>
        <begin position="18"/>
        <end position="28"/>
    </location>
</feature>
<sequence length="76" mass="8407">MRSSCSLTPPRGRRRHPRPDPVSRRSDTAADGMTPASAATAGAVWRGAVLKRAFALEERIRVLWGSSTHHVERVMQ</sequence>
<feature type="region of interest" description="Disordered" evidence="1">
    <location>
        <begin position="1"/>
        <end position="40"/>
    </location>
</feature>
<name>U1QJR7_9ACTO</name>
<organism evidence="2 3">
    <name type="scientific">Actinomyces johnsonii F0542</name>
    <dbReference type="NCBI Taxonomy" id="1321818"/>
    <lineage>
        <taxon>Bacteria</taxon>
        <taxon>Bacillati</taxon>
        <taxon>Actinomycetota</taxon>
        <taxon>Actinomycetes</taxon>
        <taxon>Actinomycetales</taxon>
        <taxon>Actinomycetaceae</taxon>
        <taxon>Actinomyces</taxon>
    </lineage>
</organism>
<dbReference type="Proteomes" id="UP000016536">
    <property type="component" value="Unassembled WGS sequence"/>
</dbReference>
<accession>U1QJR7</accession>
<protein>
    <submittedName>
        <fullName evidence="2">Uncharacterized protein</fullName>
    </submittedName>
</protein>
<comment type="caution">
    <text evidence="2">The sequence shown here is derived from an EMBL/GenBank/DDBJ whole genome shotgun (WGS) entry which is preliminary data.</text>
</comment>
<keyword evidence="3" id="KW-1185">Reference proteome</keyword>
<dbReference type="HOGENOM" id="CLU_2646345_0_0_11"/>
<reference evidence="2 3" key="1">
    <citation type="submission" date="2013-08" db="EMBL/GenBank/DDBJ databases">
        <authorList>
            <person name="Weinstock G."/>
            <person name="Sodergren E."/>
            <person name="Wylie T."/>
            <person name="Fulton L."/>
            <person name="Fulton R."/>
            <person name="Fronick C."/>
            <person name="O'Laughlin M."/>
            <person name="Godfrey J."/>
            <person name="Miner T."/>
            <person name="Herter B."/>
            <person name="Appelbaum E."/>
            <person name="Cordes M."/>
            <person name="Lek S."/>
            <person name="Wollam A."/>
            <person name="Pepin K.H."/>
            <person name="Palsikar V.B."/>
            <person name="Mitreva M."/>
            <person name="Wilson R.K."/>
        </authorList>
    </citation>
    <scope>NUCLEOTIDE SEQUENCE [LARGE SCALE GENOMIC DNA]</scope>
    <source>
        <strain evidence="2 3">F0542</strain>
    </source>
</reference>